<dbReference type="Proteomes" id="UP000595564">
    <property type="component" value="Chromosome"/>
</dbReference>
<gene>
    <name evidence="1" type="ORF">TTHT_0032</name>
</gene>
<evidence type="ECO:0008006" key="3">
    <source>
        <dbReference type="Google" id="ProtNLM"/>
    </source>
</evidence>
<sequence length="117" mass="13299">MATYWHFTKSDEFENKISEIKQKFEDCSLIEADLIVKNEGAFVRIENKEDAEKILLHNTVIIYGENIADGYEKAINEFDFSQAVFVSAESKTADIEKKLISGVHGAKECHFVVIQPV</sequence>
<dbReference type="Gene3D" id="3.40.50.10420">
    <property type="entry name" value="NagB/RpiA/CoA transferase-like"/>
    <property type="match status" value="1"/>
</dbReference>
<dbReference type="InterPro" id="IPR024185">
    <property type="entry name" value="FTHF_cligase-like_sf"/>
</dbReference>
<dbReference type="AlphaFoldDB" id="A0A7R6PM69"/>
<dbReference type="RefSeq" id="WP_201328016.1">
    <property type="nucleotide sequence ID" value="NZ_AP017470.1"/>
</dbReference>
<proteinExistence type="predicted"/>
<protein>
    <recommendedName>
        <fullName evidence="3">LUD domain-containing protein</fullName>
    </recommendedName>
</protein>
<organism evidence="1 2">
    <name type="scientific">Thermotomaculum hydrothermale</name>
    <dbReference type="NCBI Taxonomy" id="981385"/>
    <lineage>
        <taxon>Bacteria</taxon>
        <taxon>Pseudomonadati</taxon>
        <taxon>Acidobacteriota</taxon>
        <taxon>Holophagae</taxon>
        <taxon>Thermotomaculales</taxon>
        <taxon>Thermotomaculaceae</taxon>
        <taxon>Thermotomaculum</taxon>
    </lineage>
</organism>
<dbReference type="EMBL" id="AP017470">
    <property type="protein sequence ID" value="BBB31686.1"/>
    <property type="molecule type" value="Genomic_DNA"/>
</dbReference>
<keyword evidence="2" id="KW-1185">Reference proteome</keyword>
<dbReference type="KEGG" id="thyd:TTHT_0032"/>
<evidence type="ECO:0000313" key="2">
    <source>
        <dbReference type="Proteomes" id="UP000595564"/>
    </source>
</evidence>
<name>A0A7R6PM69_9BACT</name>
<evidence type="ECO:0000313" key="1">
    <source>
        <dbReference type="EMBL" id="BBB31686.1"/>
    </source>
</evidence>
<dbReference type="SUPFAM" id="SSF100950">
    <property type="entry name" value="NagB/RpiA/CoA transferase-like"/>
    <property type="match status" value="1"/>
</dbReference>
<accession>A0A7R6PM69</accession>
<reference evidence="1 2" key="1">
    <citation type="journal article" date="2012" name="Extremophiles">
        <title>Thermotomaculum hydrothermale gen. nov., sp. nov., a novel heterotrophic thermophile within the phylum Acidobacteria from a deep-sea hydrothermal vent chimney in the Southern Okinawa Trough.</title>
        <authorList>
            <person name="Izumi H."/>
            <person name="Nunoura T."/>
            <person name="Miyazaki M."/>
            <person name="Mino S."/>
            <person name="Toki T."/>
            <person name="Takai K."/>
            <person name="Sako Y."/>
            <person name="Sawabe T."/>
            <person name="Nakagawa S."/>
        </authorList>
    </citation>
    <scope>NUCLEOTIDE SEQUENCE [LARGE SCALE GENOMIC DNA]</scope>
    <source>
        <strain evidence="1 2">AC55</strain>
    </source>
</reference>
<dbReference type="InterPro" id="IPR037171">
    <property type="entry name" value="NagB/RpiA_transferase-like"/>
</dbReference>